<organism evidence="1 2">
    <name type="scientific">Pseudochrobactrum saccharolyticum</name>
    <dbReference type="NCBI Taxonomy" id="354352"/>
    <lineage>
        <taxon>Bacteria</taxon>
        <taxon>Pseudomonadati</taxon>
        <taxon>Pseudomonadota</taxon>
        <taxon>Alphaproteobacteria</taxon>
        <taxon>Hyphomicrobiales</taxon>
        <taxon>Brucellaceae</taxon>
        <taxon>Pseudochrobactrum</taxon>
    </lineage>
</organism>
<gene>
    <name evidence="1" type="ORF">HNQ68_003446</name>
</gene>
<dbReference type="EMBL" id="JACHIL010000011">
    <property type="protein sequence ID" value="MBB5092879.1"/>
    <property type="molecule type" value="Genomic_DNA"/>
</dbReference>
<keyword evidence="2" id="KW-1185">Reference proteome</keyword>
<sequence>MKDWGKQCVINTNKAPTYGIAITQLKAEGKCPDELVHQQVKYHENDLIAHTISAMHLAAPFRKMVHPKSVAGGNCIHYCSKL</sequence>
<reference evidence="1 2" key="1">
    <citation type="submission" date="2020-08" db="EMBL/GenBank/DDBJ databases">
        <title>Genomic Encyclopedia of Type Strains, Phase IV (KMG-IV): sequencing the most valuable type-strain genomes for metagenomic binning, comparative biology and taxonomic classification.</title>
        <authorList>
            <person name="Goeker M."/>
        </authorList>
    </citation>
    <scope>NUCLEOTIDE SEQUENCE [LARGE SCALE GENOMIC DNA]</scope>
    <source>
        <strain evidence="1 2">DSM 25620</strain>
    </source>
</reference>
<name>A0A7W8ER24_9HYPH</name>
<proteinExistence type="predicted"/>
<evidence type="ECO:0000313" key="1">
    <source>
        <dbReference type="EMBL" id="MBB5092879.1"/>
    </source>
</evidence>
<accession>A0A7W8ER24</accession>
<dbReference type="Proteomes" id="UP000531231">
    <property type="component" value="Unassembled WGS sequence"/>
</dbReference>
<protein>
    <submittedName>
        <fullName evidence="1">Transposase-like protein</fullName>
    </submittedName>
</protein>
<evidence type="ECO:0000313" key="2">
    <source>
        <dbReference type="Proteomes" id="UP000531231"/>
    </source>
</evidence>
<dbReference type="AlphaFoldDB" id="A0A7W8ER24"/>
<comment type="caution">
    <text evidence="1">The sequence shown here is derived from an EMBL/GenBank/DDBJ whole genome shotgun (WGS) entry which is preliminary data.</text>
</comment>